<keyword evidence="2 3" id="KW-0479">Metal-binding</keyword>
<comment type="similarity">
    <text evidence="1">Belongs to the DinB family.</text>
</comment>
<dbReference type="Pfam" id="PF05163">
    <property type="entry name" value="DinB"/>
    <property type="match status" value="1"/>
</dbReference>
<dbReference type="Gene3D" id="1.20.120.450">
    <property type="entry name" value="dinb family like domain"/>
    <property type="match status" value="1"/>
</dbReference>
<evidence type="ECO:0000256" key="3">
    <source>
        <dbReference type="PIRSR" id="PIRSR607837-1"/>
    </source>
</evidence>
<evidence type="ECO:0000256" key="2">
    <source>
        <dbReference type="ARBA" id="ARBA00022723"/>
    </source>
</evidence>
<dbReference type="SUPFAM" id="SSF109854">
    <property type="entry name" value="DinB/YfiT-like putative metalloenzymes"/>
    <property type="match status" value="1"/>
</dbReference>
<evidence type="ECO:0000256" key="1">
    <source>
        <dbReference type="ARBA" id="ARBA00008635"/>
    </source>
</evidence>
<gene>
    <name evidence="4" type="ORF">SAMN04488135_103157</name>
</gene>
<dbReference type="Proteomes" id="UP000184226">
    <property type="component" value="Unassembled WGS sequence"/>
</dbReference>
<dbReference type="InterPro" id="IPR007837">
    <property type="entry name" value="DinB"/>
</dbReference>
<protein>
    <submittedName>
        <fullName evidence="4">Uncharacterized damage-inducible protein DinB (Forms a four-helix bundle)</fullName>
    </submittedName>
</protein>
<organism evidence="4 5">
    <name type="scientific">Pollutimonas bauzanensis</name>
    <dbReference type="NCBI Taxonomy" id="658167"/>
    <lineage>
        <taxon>Bacteria</taxon>
        <taxon>Pseudomonadati</taxon>
        <taxon>Pseudomonadota</taxon>
        <taxon>Betaproteobacteria</taxon>
        <taxon>Burkholderiales</taxon>
        <taxon>Alcaligenaceae</taxon>
        <taxon>Pollutimonas</taxon>
    </lineage>
</organism>
<dbReference type="PANTHER" id="PTHR37302:SF1">
    <property type="entry name" value="PROTEIN DINB"/>
    <property type="match status" value="1"/>
</dbReference>
<feature type="binding site" evidence="3">
    <location>
        <position position="54"/>
    </location>
    <ligand>
        <name>a divalent metal cation</name>
        <dbReference type="ChEBI" id="CHEBI:60240"/>
    </ligand>
</feature>
<dbReference type="InterPro" id="IPR034660">
    <property type="entry name" value="DinB/YfiT-like"/>
</dbReference>
<dbReference type="EMBL" id="FQXE01000003">
    <property type="protein sequence ID" value="SHH41072.1"/>
    <property type="molecule type" value="Genomic_DNA"/>
</dbReference>
<accession>A0A1M5SRC3</accession>
<reference evidence="4 5" key="1">
    <citation type="submission" date="2016-11" db="EMBL/GenBank/DDBJ databases">
        <authorList>
            <person name="Jaros S."/>
            <person name="Januszkiewicz K."/>
            <person name="Wedrychowicz H."/>
        </authorList>
    </citation>
    <scope>NUCLEOTIDE SEQUENCE [LARGE SCALE GENOMIC DNA]</scope>
    <source>
        <strain evidence="4 5">CGMCC 1.10190</strain>
    </source>
</reference>
<dbReference type="RefSeq" id="WP_073102347.1">
    <property type="nucleotide sequence ID" value="NZ_FQXE01000003.1"/>
</dbReference>
<sequence>MKNDTAIVAQLHMLAAYHGWANGLLAEHVAAVADEHYFAPAGLYFGSIHGTLNHLLLADRSWHGRFAGTPEAFASLAQEVQADRHALLKELAGRHELWHRLIDEARDDVMAGSLRYMTTAGERAATPWIGTLTHVFNHATHHRGQISAALTRHGYPCPELDLIYFLRSGEK</sequence>
<dbReference type="PANTHER" id="PTHR37302">
    <property type="entry name" value="SLR1116 PROTEIN"/>
    <property type="match status" value="1"/>
</dbReference>
<name>A0A1M5SRC3_9BURK</name>
<dbReference type="AlphaFoldDB" id="A0A1M5SRC3"/>
<evidence type="ECO:0000313" key="4">
    <source>
        <dbReference type="EMBL" id="SHH41072.1"/>
    </source>
</evidence>
<dbReference type="OrthoDB" id="9807509at2"/>
<keyword evidence="5" id="KW-1185">Reference proteome</keyword>
<feature type="binding site" evidence="3">
    <location>
        <position position="142"/>
    </location>
    <ligand>
        <name>a divalent metal cation</name>
        <dbReference type="ChEBI" id="CHEBI:60240"/>
    </ligand>
</feature>
<dbReference type="GO" id="GO:0046872">
    <property type="term" value="F:metal ion binding"/>
    <property type="evidence" value="ECO:0007669"/>
    <property type="project" value="UniProtKB-KW"/>
</dbReference>
<feature type="binding site" evidence="3">
    <location>
        <position position="138"/>
    </location>
    <ligand>
        <name>a divalent metal cation</name>
        <dbReference type="ChEBI" id="CHEBI:60240"/>
    </ligand>
</feature>
<evidence type="ECO:0000313" key="5">
    <source>
        <dbReference type="Proteomes" id="UP000184226"/>
    </source>
</evidence>
<proteinExistence type="inferred from homology"/>